<accession>A0ABY1VB88</accession>
<reference evidence="1 2" key="1">
    <citation type="submission" date="2018-01" db="EMBL/GenBank/DDBJ databases">
        <authorList>
            <person name="Clerissi C."/>
        </authorList>
    </citation>
    <scope>NUCLEOTIDE SEQUENCE [LARGE SCALE GENOMIC DNA]</scope>
    <source>
        <strain evidence="1">Cupriavidus taiwanensis STM 6082</strain>
    </source>
</reference>
<gene>
    <name evidence="1" type="ORF">CBM2605_B50045</name>
</gene>
<dbReference type="Proteomes" id="UP000256710">
    <property type="component" value="Unassembled WGS sequence"/>
</dbReference>
<comment type="caution">
    <text evidence="1">The sequence shown here is derived from an EMBL/GenBank/DDBJ whole genome shotgun (WGS) entry which is preliminary data.</text>
</comment>
<sequence>MLSHLVLRESVPIHQLQLNPQLACLENLTDGRCRRMLKKWSGSLELSSCMDPVFALHPRCLSTQPLIYTQNCGTLIATR</sequence>
<evidence type="ECO:0000313" key="1">
    <source>
        <dbReference type="EMBL" id="SOZ39873.1"/>
    </source>
</evidence>
<protein>
    <recommendedName>
        <fullName evidence="3">Transposase</fullName>
    </recommendedName>
</protein>
<keyword evidence="2" id="KW-1185">Reference proteome</keyword>
<evidence type="ECO:0008006" key="3">
    <source>
        <dbReference type="Google" id="ProtNLM"/>
    </source>
</evidence>
<organism evidence="1 2">
    <name type="scientific">Cupriavidus neocaledonicus</name>
    <dbReference type="NCBI Taxonomy" id="1040979"/>
    <lineage>
        <taxon>Bacteria</taxon>
        <taxon>Pseudomonadati</taxon>
        <taxon>Pseudomonadota</taxon>
        <taxon>Betaproteobacteria</taxon>
        <taxon>Burkholderiales</taxon>
        <taxon>Burkholderiaceae</taxon>
        <taxon>Cupriavidus</taxon>
    </lineage>
</organism>
<evidence type="ECO:0000313" key="2">
    <source>
        <dbReference type="Proteomes" id="UP000256710"/>
    </source>
</evidence>
<name>A0ABY1VB88_9BURK</name>
<proteinExistence type="predicted"/>
<dbReference type="EMBL" id="OFTC01000044">
    <property type="protein sequence ID" value="SOZ39873.1"/>
    <property type="molecule type" value="Genomic_DNA"/>
</dbReference>